<keyword evidence="1" id="KW-0472">Membrane</keyword>
<protein>
    <submittedName>
        <fullName evidence="2">Uncharacterized protein</fullName>
    </submittedName>
</protein>
<name>A0A562IMH5_9ACTN</name>
<keyword evidence="3" id="KW-1185">Reference proteome</keyword>
<feature type="transmembrane region" description="Helical" evidence="1">
    <location>
        <begin position="7"/>
        <end position="26"/>
    </location>
</feature>
<proteinExistence type="predicted"/>
<evidence type="ECO:0000313" key="3">
    <source>
        <dbReference type="Proteomes" id="UP000321490"/>
    </source>
</evidence>
<evidence type="ECO:0000256" key="1">
    <source>
        <dbReference type="SAM" id="Phobius"/>
    </source>
</evidence>
<accession>A0A562IMH5</accession>
<keyword evidence="1" id="KW-0812">Transmembrane</keyword>
<evidence type="ECO:0000313" key="2">
    <source>
        <dbReference type="EMBL" id="TWH72217.1"/>
    </source>
</evidence>
<reference evidence="2 3" key="1">
    <citation type="submission" date="2019-07" db="EMBL/GenBank/DDBJ databases">
        <title>R&amp;d 2014.</title>
        <authorList>
            <person name="Klenk H.-P."/>
        </authorList>
    </citation>
    <scope>NUCLEOTIDE SEQUENCE [LARGE SCALE GENOMIC DNA]</scope>
    <source>
        <strain evidence="2 3">DSM 45764</strain>
    </source>
</reference>
<sequence length="121" mass="13015">MPTLRAPYLWFVGLYAAALLVAQLPGDPSGDFPPFWLAVDLLLTVLAWRGSRAAWAVLLALHLFFLASFFLLVWPIGWQLAAFYGLLALAAVSLAGVPLGSREARGAGPAARREVIAGRRA</sequence>
<gene>
    <name evidence="2" type="ORF">JD78_00725</name>
</gene>
<feature type="transmembrane region" description="Helical" evidence="1">
    <location>
        <begin position="32"/>
        <end position="48"/>
    </location>
</feature>
<dbReference type="AlphaFoldDB" id="A0A562IMH5"/>
<dbReference type="EMBL" id="VLKF01000001">
    <property type="protein sequence ID" value="TWH72217.1"/>
    <property type="molecule type" value="Genomic_DNA"/>
</dbReference>
<organism evidence="2 3">
    <name type="scientific">Modestobacter roseus</name>
    <dbReference type="NCBI Taxonomy" id="1181884"/>
    <lineage>
        <taxon>Bacteria</taxon>
        <taxon>Bacillati</taxon>
        <taxon>Actinomycetota</taxon>
        <taxon>Actinomycetes</taxon>
        <taxon>Geodermatophilales</taxon>
        <taxon>Geodermatophilaceae</taxon>
        <taxon>Modestobacter</taxon>
    </lineage>
</organism>
<dbReference type="RefSeq" id="WP_153357360.1">
    <property type="nucleotide sequence ID" value="NZ_ML762480.1"/>
</dbReference>
<comment type="caution">
    <text evidence="2">The sequence shown here is derived from an EMBL/GenBank/DDBJ whole genome shotgun (WGS) entry which is preliminary data.</text>
</comment>
<keyword evidence="1" id="KW-1133">Transmembrane helix</keyword>
<dbReference type="Proteomes" id="UP000321490">
    <property type="component" value="Unassembled WGS sequence"/>
</dbReference>
<feature type="transmembrane region" description="Helical" evidence="1">
    <location>
        <begin position="55"/>
        <end position="74"/>
    </location>
</feature>
<feature type="transmembrane region" description="Helical" evidence="1">
    <location>
        <begin position="80"/>
        <end position="99"/>
    </location>
</feature>